<organism evidence="2 3">
    <name type="scientific">Durio zibethinus</name>
    <name type="common">Durian</name>
    <dbReference type="NCBI Taxonomy" id="66656"/>
    <lineage>
        <taxon>Eukaryota</taxon>
        <taxon>Viridiplantae</taxon>
        <taxon>Streptophyta</taxon>
        <taxon>Embryophyta</taxon>
        <taxon>Tracheophyta</taxon>
        <taxon>Spermatophyta</taxon>
        <taxon>Magnoliopsida</taxon>
        <taxon>eudicotyledons</taxon>
        <taxon>Gunneridae</taxon>
        <taxon>Pentapetalae</taxon>
        <taxon>rosids</taxon>
        <taxon>malvids</taxon>
        <taxon>Malvales</taxon>
        <taxon>Malvaceae</taxon>
        <taxon>Helicteroideae</taxon>
        <taxon>Durio</taxon>
    </lineage>
</organism>
<evidence type="ECO:0000313" key="3">
    <source>
        <dbReference type="RefSeq" id="XP_022753815.1"/>
    </source>
</evidence>
<accession>A0A6P5ZN54</accession>
<gene>
    <name evidence="3" type="primary">LOC111302142</name>
</gene>
<feature type="region of interest" description="Disordered" evidence="1">
    <location>
        <begin position="206"/>
        <end position="258"/>
    </location>
</feature>
<feature type="compositionally biased region" description="Low complexity" evidence="1">
    <location>
        <begin position="51"/>
        <end position="74"/>
    </location>
</feature>
<proteinExistence type="predicted"/>
<dbReference type="RefSeq" id="XP_022753815.1">
    <property type="nucleotide sequence ID" value="XM_022898080.1"/>
</dbReference>
<feature type="compositionally biased region" description="Polar residues" evidence="1">
    <location>
        <begin position="106"/>
        <end position="123"/>
    </location>
</feature>
<dbReference type="GeneID" id="111302142"/>
<dbReference type="KEGG" id="dzi:111302142"/>
<feature type="region of interest" description="Disordered" evidence="1">
    <location>
        <begin position="51"/>
        <end position="81"/>
    </location>
</feature>
<evidence type="ECO:0000256" key="1">
    <source>
        <dbReference type="SAM" id="MobiDB-lite"/>
    </source>
</evidence>
<feature type="compositionally biased region" description="Low complexity" evidence="1">
    <location>
        <begin position="244"/>
        <end position="256"/>
    </location>
</feature>
<sequence>MMAADLHKCELLLPSDQFFTPQGRLDGLSLDNSSSNNINKAINQKASYLFGSSDSGSELSSPIGSEKTSSSTGSSEEEDDYNRQLTRQMAQYMLQDEDKHEKASGLSGSLESTHWSQLRSNLDSPAGPSREPSPPLTPMIGNFEKLKKNEETARYNQGERFTSASTSIQVSRRNPKAGFQSKQVLIDDRIRAIQFYRLKQEQAMKQMEQKPRVKNYQSKGRVFGGFKDGQKVSPNSNNPWYNLQQQQQQQQQSNQQAGSDMRAVFLNASGSRNGSCGTGVFLPRGIGACCESRKKQGCATVLIPARVVQALKLHFEKTGVPSRFSNGFPLEHDASASGRNRMYSQQNRQSRTVPAMNHQEIGLPQEWTY</sequence>
<dbReference type="PANTHER" id="PTHR33356">
    <property type="entry name" value="TIP41-LIKE PROTEIN"/>
    <property type="match status" value="1"/>
</dbReference>
<dbReference type="Proteomes" id="UP000515121">
    <property type="component" value="Unplaced"/>
</dbReference>
<evidence type="ECO:0000313" key="2">
    <source>
        <dbReference type="Proteomes" id="UP000515121"/>
    </source>
</evidence>
<dbReference type="AlphaFoldDB" id="A0A6P5ZN54"/>
<dbReference type="PANTHER" id="PTHR33356:SF16">
    <property type="entry name" value="G PATCH DOMAIN PROTEIN"/>
    <property type="match status" value="1"/>
</dbReference>
<protein>
    <submittedName>
        <fullName evidence="3">Uncharacterized protein LOC111302142</fullName>
    </submittedName>
</protein>
<dbReference type="OrthoDB" id="1709562at2759"/>
<feature type="compositionally biased region" description="Polar residues" evidence="1">
    <location>
        <begin position="232"/>
        <end position="243"/>
    </location>
</feature>
<keyword evidence="2" id="KW-1185">Reference proteome</keyword>
<reference evidence="3" key="1">
    <citation type="submission" date="2025-08" db="UniProtKB">
        <authorList>
            <consortium name="RefSeq"/>
        </authorList>
    </citation>
    <scope>IDENTIFICATION</scope>
    <source>
        <tissue evidence="3">Fruit stalk</tissue>
    </source>
</reference>
<feature type="region of interest" description="Disordered" evidence="1">
    <location>
        <begin position="96"/>
        <end position="140"/>
    </location>
</feature>
<name>A0A6P5ZN54_DURZI</name>